<reference evidence="2 3" key="1">
    <citation type="submission" date="2018-08" db="EMBL/GenBank/DDBJ databases">
        <title>Recombination of ecologically and evolutionarily significant loci maintains genetic cohesion in the Pseudomonas syringae species complex.</title>
        <authorList>
            <person name="Dillon M."/>
            <person name="Thakur S."/>
            <person name="Almeida R.N.D."/>
            <person name="Weir B.S."/>
            <person name="Guttman D.S."/>
        </authorList>
    </citation>
    <scope>NUCLEOTIDE SEQUENCE [LARGE SCALE GENOMIC DNA]</scope>
    <source>
        <strain evidence="2 3">88_10</strain>
    </source>
</reference>
<dbReference type="AlphaFoldDB" id="A0A3M2VJZ4"/>
<dbReference type="RefSeq" id="WP_046463693.1">
    <property type="nucleotide sequence ID" value="NZ_LGLH01000019.1"/>
</dbReference>
<dbReference type="InterPro" id="IPR018958">
    <property type="entry name" value="Knr4/Smi1-like_dom"/>
</dbReference>
<evidence type="ECO:0000313" key="3">
    <source>
        <dbReference type="Proteomes" id="UP000282378"/>
    </source>
</evidence>
<name>A0A3M2VJZ4_PSEYM</name>
<dbReference type="SMART" id="SM00860">
    <property type="entry name" value="SMI1_KNR4"/>
    <property type="match status" value="1"/>
</dbReference>
<dbReference type="Proteomes" id="UP000282378">
    <property type="component" value="Unassembled WGS sequence"/>
</dbReference>
<evidence type="ECO:0000313" key="2">
    <source>
        <dbReference type="EMBL" id="RML39552.1"/>
    </source>
</evidence>
<comment type="caution">
    <text evidence="2">The sequence shown here is derived from an EMBL/GenBank/DDBJ whole genome shotgun (WGS) entry which is preliminary data.</text>
</comment>
<dbReference type="SUPFAM" id="SSF160631">
    <property type="entry name" value="SMI1/KNR4-like"/>
    <property type="match status" value="1"/>
</dbReference>
<proteinExistence type="predicted"/>
<sequence length="136" mass="15696">MKKLERLVQEHQANTRPVDIANIRNLQQKLGFALSEEYQEYLMTFGVIVYDAYETYGLGVPDDYFLNVFAAFSELSRDPDYPKNTVPLLDIGDGHYYVYDNQSQKVLVWATPNGGIVRTIDEHLESFLIKHVFADE</sequence>
<feature type="domain" description="Knr4/Smi1-like" evidence="1">
    <location>
        <begin position="17"/>
        <end position="130"/>
    </location>
</feature>
<dbReference type="Gene3D" id="3.40.1580.10">
    <property type="entry name" value="SMI1/KNR4-like"/>
    <property type="match status" value="1"/>
</dbReference>
<organism evidence="2 3">
    <name type="scientific">Pseudomonas syringae pv. maculicola</name>
    <dbReference type="NCBI Taxonomy" id="59511"/>
    <lineage>
        <taxon>Bacteria</taxon>
        <taxon>Pseudomonadati</taxon>
        <taxon>Pseudomonadota</taxon>
        <taxon>Gammaproteobacteria</taxon>
        <taxon>Pseudomonadales</taxon>
        <taxon>Pseudomonadaceae</taxon>
        <taxon>Pseudomonas</taxon>
    </lineage>
</organism>
<dbReference type="EMBL" id="RBNL01004070">
    <property type="protein sequence ID" value="RML39552.1"/>
    <property type="molecule type" value="Genomic_DNA"/>
</dbReference>
<evidence type="ECO:0000259" key="1">
    <source>
        <dbReference type="SMART" id="SM00860"/>
    </source>
</evidence>
<accession>A0A3M2VJZ4</accession>
<dbReference type="InterPro" id="IPR037883">
    <property type="entry name" value="Knr4/Smi1-like_sf"/>
</dbReference>
<dbReference type="Pfam" id="PF14567">
    <property type="entry name" value="SUKH_5"/>
    <property type="match status" value="1"/>
</dbReference>
<protein>
    <recommendedName>
        <fullName evidence="1">Knr4/Smi1-like domain-containing protein</fullName>
    </recommendedName>
</protein>
<gene>
    <name evidence="2" type="ORF">APX70_03443</name>
</gene>